<comment type="caution">
    <text evidence="1">The sequence shown here is derived from an EMBL/GenBank/DDBJ whole genome shotgun (WGS) entry which is preliminary data.</text>
</comment>
<dbReference type="EMBL" id="QPKV01000010">
    <property type="protein sequence ID" value="RDC54771.1"/>
    <property type="molecule type" value="Genomic_DNA"/>
</dbReference>
<dbReference type="AlphaFoldDB" id="A0A369PQ43"/>
<protein>
    <submittedName>
        <fullName evidence="1">Uncharacterized protein</fullName>
    </submittedName>
</protein>
<reference evidence="1 2" key="1">
    <citation type="submission" date="2018-07" db="EMBL/GenBank/DDBJ databases">
        <title>Pedobacter sp. nov., isolated from soil.</title>
        <authorList>
            <person name="Zhou L.Y."/>
            <person name="Du Z.J."/>
        </authorList>
    </citation>
    <scope>NUCLEOTIDE SEQUENCE [LARGE SCALE GENOMIC DNA]</scope>
    <source>
        <strain evidence="1 2">JDX94</strain>
    </source>
</reference>
<sequence>MSVYKKNNSQVDNLIRKNTMPNKQMSFTEFKTLIFLTNNEGMTIDPAGFSTQNVLYIIGYMGNRRLSEQLPYNYVSNTAE</sequence>
<proteinExistence type="predicted"/>
<gene>
    <name evidence="1" type="ORF">DU508_19910</name>
</gene>
<evidence type="ECO:0000313" key="2">
    <source>
        <dbReference type="Proteomes" id="UP000253961"/>
    </source>
</evidence>
<evidence type="ECO:0000313" key="1">
    <source>
        <dbReference type="EMBL" id="RDC54771.1"/>
    </source>
</evidence>
<dbReference type="Proteomes" id="UP000253961">
    <property type="component" value="Unassembled WGS sequence"/>
</dbReference>
<organism evidence="1 2">
    <name type="scientific">Pedobacter chinensis</name>
    <dbReference type="NCBI Taxonomy" id="2282421"/>
    <lineage>
        <taxon>Bacteria</taxon>
        <taxon>Pseudomonadati</taxon>
        <taxon>Bacteroidota</taxon>
        <taxon>Sphingobacteriia</taxon>
        <taxon>Sphingobacteriales</taxon>
        <taxon>Sphingobacteriaceae</taxon>
        <taxon>Pedobacter</taxon>
    </lineage>
</organism>
<name>A0A369PQ43_9SPHI</name>
<accession>A0A369PQ43</accession>
<keyword evidence="2" id="KW-1185">Reference proteome</keyword>